<dbReference type="InterPro" id="IPR000653">
    <property type="entry name" value="DegT/StrS_aminotransferase"/>
</dbReference>
<feature type="active site" description="Proton acceptor" evidence="1">
    <location>
        <position position="182"/>
    </location>
</feature>
<name>A0A1F6FYJ4_9BACT</name>
<feature type="modified residue" description="N6-(pyridoxal phosphate)lysine" evidence="2">
    <location>
        <position position="182"/>
    </location>
</feature>
<comment type="caution">
    <text evidence="4">The sequence shown here is derived from an EMBL/GenBank/DDBJ whole genome shotgun (WGS) entry which is preliminary data.</text>
</comment>
<dbReference type="PANTHER" id="PTHR30244:SF34">
    <property type="entry name" value="DTDP-4-AMINO-4,6-DIDEOXYGALACTOSE TRANSAMINASE"/>
    <property type="match status" value="1"/>
</dbReference>
<sequence>MKISDKYLFSADDDLEMIRKTILTKKLSGTSDIIYEYEVALKIFFGSKYAIATSSGTSAIQTALFIAGVRRGDEVILPPTCPSMTIFPILYVGARPIFCDTHVNNFGLDVEDLSKKISRKTKAIIEVPMWGYPTDVKGLSDFAKSKGIPLILDLAQAHGTRIDGNYLSFYGDVSCFSTHDRKILSTGEGGFILTDNDQYNTEAKSFIQFGNMDGISFGLNFKLGALQASLGYNRIKYIKEQLIARETNARHVIDGIKNKNIAELNIAKDGYPNYYSLLLNLQFKDNWAFINFLAQNGIPSDILRYDYKALYQYPAFKKFTVECENAEFLAGSITTIPVHPGLSKNELDYMIDLINSFKE</sequence>
<dbReference type="InterPro" id="IPR015422">
    <property type="entry name" value="PyrdxlP-dep_Trfase_small"/>
</dbReference>
<dbReference type="Pfam" id="PF01041">
    <property type="entry name" value="DegT_DnrJ_EryC1"/>
    <property type="match status" value="1"/>
</dbReference>
<keyword evidence="2 3" id="KW-0663">Pyridoxal phosphate</keyword>
<reference evidence="4 5" key="1">
    <citation type="journal article" date="2016" name="Nat. Commun.">
        <title>Thousands of microbial genomes shed light on interconnected biogeochemical processes in an aquifer system.</title>
        <authorList>
            <person name="Anantharaman K."/>
            <person name="Brown C.T."/>
            <person name="Hug L.A."/>
            <person name="Sharon I."/>
            <person name="Castelle C.J."/>
            <person name="Probst A.J."/>
            <person name="Thomas B.C."/>
            <person name="Singh A."/>
            <person name="Wilkins M.J."/>
            <person name="Karaoz U."/>
            <person name="Brodie E.L."/>
            <person name="Williams K.H."/>
            <person name="Hubbard S.S."/>
            <person name="Banfield J.F."/>
        </authorList>
    </citation>
    <scope>NUCLEOTIDE SEQUENCE [LARGE SCALE GENOMIC DNA]</scope>
</reference>
<dbReference type="EMBL" id="MFMZ01000029">
    <property type="protein sequence ID" value="OGG90931.1"/>
    <property type="molecule type" value="Genomic_DNA"/>
</dbReference>
<evidence type="ECO:0000256" key="1">
    <source>
        <dbReference type="PIRSR" id="PIRSR000390-1"/>
    </source>
</evidence>
<proteinExistence type="inferred from homology"/>
<evidence type="ECO:0000256" key="2">
    <source>
        <dbReference type="PIRSR" id="PIRSR000390-2"/>
    </source>
</evidence>
<evidence type="ECO:0000256" key="3">
    <source>
        <dbReference type="RuleBase" id="RU004508"/>
    </source>
</evidence>
<accession>A0A1F6FYJ4</accession>
<dbReference type="Proteomes" id="UP000177998">
    <property type="component" value="Unassembled WGS sequence"/>
</dbReference>
<comment type="similarity">
    <text evidence="3">Belongs to the DegT/DnrJ/EryC1 family.</text>
</comment>
<dbReference type="GO" id="GO:0008483">
    <property type="term" value="F:transaminase activity"/>
    <property type="evidence" value="ECO:0007669"/>
    <property type="project" value="TreeGrafter"/>
</dbReference>
<evidence type="ECO:0000313" key="5">
    <source>
        <dbReference type="Proteomes" id="UP000177998"/>
    </source>
</evidence>
<dbReference type="GO" id="GO:0000271">
    <property type="term" value="P:polysaccharide biosynthetic process"/>
    <property type="evidence" value="ECO:0007669"/>
    <property type="project" value="TreeGrafter"/>
</dbReference>
<evidence type="ECO:0008006" key="6">
    <source>
        <dbReference type="Google" id="ProtNLM"/>
    </source>
</evidence>
<dbReference type="AlphaFoldDB" id="A0A1F6FYJ4"/>
<dbReference type="PANTHER" id="PTHR30244">
    <property type="entry name" value="TRANSAMINASE"/>
    <property type="match status" value="1"/>
</dbReference>
<dbReference type="InterPro" id="IPR015421">
    <property type="entry name" value="PyrdxlP-dep_Trfase_major"/>
</dbReference>
<evidence type="ECO:0000313" key="4">
    <source>
        <dbReference type="EMBL" id="OGG90931.1"/>
    </source>
</evidence>
<gene>
    <name evidence="4" type="ORF">A3H55_00085</name>
</gene>
<dbReference type="GO" id="GO:0030170">
    <property type="term" value="F:pyridoxal phosphate binding"/>
    <property type="evidence" value="ECO:0007669"/>
    <property type="project" value="TreeGrafter"/>
</dbReference>
<protein>
    <recommendedName>
        <fullName evidence="6">Aspartate aminotransferase</fullName>
    </recommendedName>
</protein>
<organism evidence="4 5">
    <name type="scientific">Candidatus Kuenenbacteria bacterium RIFCSPLOWO2_02_FULL_42_16</name>
    <dbReference type="NCBI Taxonomy" id="1798564"/>
    <lineage>
        <taxon>Bacteria</taxon>
        <taxon>Candidatus Kueneniibacteriota</taxon>
    </lineage>
</organism>
<dbReference type="SUPFAM" id="SSF53383">
    <property type="entry name" value="PLP-dependent transferases"/>
    <property type="match status" value="1"/>
</dbReference>
<dbReference type="Gene3D" id="3.40.640.10">
    <property type="entry name" value="Type I PLP-dependent aspartate aminotransferase-like (Major domain)"/>
    <property type="match status" value="1"/>
</dbReference>
<dbReference type="Gene3D" id="3.90.1150.10">
    <property type="entry name" value="Aspartate Aminotransferase, domain 1"/>
    <property type="match status" value="1"/>
</dbReference>
<dbReference type="STRING" id="1798564.A3H55_00085"/>
<dbReference type="PIRSF" id="PIRSF000390">
    <property type="entry name" value="PLP_StrS"/>
    <property type="match status" value="1"/>
</dbReference>
<dbReference type="InterPro" id="IPR015424">
    <property type="entry name" value="PyrdxlP-dep_Trfase"/>
</dbReference>